<dbReference type="AlphaFoldDB" id="A0AAU9VHK8"/>
<dbReference type="GO" id="GO:0004017">
    <property type="term" value="F:AMP kinase activity"/>
    <property type="evidence" value="ECO:0007669"/>
    <property type="project" value="UniProtKB-UniRule"/>
</dbReference>
<comment type="catalytic activity">
    <reaction evidence="6 8">
        <text>AMP + ATP = 2 ADP</text>
        <dbReference type="Rhea" id="RHEA:12973"/>
        <dbReference type="ChEBI" id="CHEBI:30616"/>
        <dbReference type="ChEBI" id="CHEBI:456215"/>
        <dbReference type="ChEBI" id="CHEBI:456216"/>
        <dbReference type="EC" id="2.7.4.3"/>
    </reaction>
</comment>
<evidence type="ECO:0000313" key="11">
    <source>
        <dbReference type="EMBL" id="CAH2763117.1"/>
    </source>
</evidence>
<feature type="binding site" evidence="6">
    <location>
        <position position="92"/>
    </location>
    <ligand>
        <name>AMP</name>
        <dbReference type="ChEBI" id="CHEBI:456215"/>
    </ligand>
</feature>
<dbReference type="SMR" id="A0AAU9VHK8"/>
<feature type="region of interest" description="LID" evidence="6">
    <location>
        <begin position="126"/>
        <end position="163"/>
    </location>
</feature>
<evidence type="ECO:0000313" key="10">
    <source>
        <dbReference type="EMBL" id="CAH2763083.1"/>
    </source>
</evidence>
<dbReference type="RefSeq" id="WP_003775223.1">
    <property type="nucleotide sequence ID" value="NZ_OW659477.1"/>
</dbReference>
<keyword evidence="5 6" id="KW-0067">ATP-binding</keyword>
<dbReference type="InterPro" id="IPR027417">
    <property type="entry name" value="P-loop_NTPase"/>
</dbReference>
<dbReference type="InterPro" id="IPR006259">
    <property type="entry name" value="Adenyl_kin_sub"/>
</dbReference>
<dbReference type="FunFam" id="3.40.50.300:FF:000106">
    <property type="entry name" value="Adenylate kinase mitochondrial"/>
    <property type="match status" value="1"/>
</dbReference>
<keyword evidence="4 6" id="KW-0418">Kinase</keyword>
<feature type="binding site" evidence="6">
    <location>
        <position position="31"/>
    </location>
    <ligand>
        <name>AMP</name>
        <dbReference type="ChEBI" id="CHEBI:456215"/>
    </ligand>
</feature>
<keyword evidence="6" id="KW-0479">Metal-binding</keyword>
<dbReference type="GO" id="GO:0005737">
    <property type="term" value="C:cytoplasm"/>
    <property type="evidence" value="ECO:0007669"/>
    <property type="project" value="UniProtKB-SubCell"/>
</dbReference>
<dbReference type="InterPro" id="IPR033690">
    <property type="entry name" value="Adenylat_kinase_CS"/>
</dbReference>
<evidence type="ECO:0000256" key="5">
    <source>
        <dbReference type="ARBA" id="ARBA00022840"/>
    </source>
</evidence>
<dbReference type="GO" id="GO:0005524">
    <property type="term" value="F:ATP binding"/>
    <property type="evidence" value="ECO:0007669"/>
    <property type="project" value="UniProtKB-UniRule"/>
</dbReference>
<dbReference type="Pfam" id="PF00406">
    <property type="entry name" value="ADK"/>
    <property type="match status" value="1"/>
</dbReference>
<dbReference type="GO" id="GO:0008270">
    <property type="term" value="F:zinc ion binding"/>
    <property type="evidence" value="ECO:0007669"/>
    <property type="project" value="UniProtKB-UniRule"/>
</dbReference>
<name>A0AAU9VHK8_9FIRM</name>
<evidence type="ECO:0000256" key="2">
    <source>
        <dbReference type="ARBA" id="ARBA00022727"/>
    </source>
</evidence>
<dbReference type="Proteomes" id="UP001154111">
    <property type="component" value="Chromosome"/>
</dbReference>
<evidence type="ECO:0000313" key="12">
    <source>
        <dbReference type="Proteomes" id="UP001154095"/>
    </source>
</evidence>
<feature type="binding site" evidence="6">
    <location>
        <begin position="136"/>
        <end position="137"/>
    </location>
    <ligand>
        <name>ATP</name>
        <dbReference type="ChEBI" id="CHEBI:30616"/>
    </ligand>
</feature>
<comment type="pathway">
    <text evidence="6">Purine metabolism; AMP biosynthesis via salvage pathway; AMP from ADP: step 1/1.</text>
</comment>
<reference evidence="11" key="1">
    <citation type="submission" date="2022-04" db="EMBL/GenBank/DDBJ databases">
        <authorList>
            <person name="Forde T."/>
        </authorList>
    </citation>
    <scope>NUCLEOTIDE SEQUENCE</scope>
    <source>
        <strain evidence="11">A18Y016a</strain>
        <strain evidence="10">A18Y020d</strain>
    </source>
</reference>
<feature type="binding site" evidence="6">
    <location>
        <begin position="85"/>
        <end position="88"/>
    </location>
    <ligand>
        <name>AMP</name>
        <dbReference type="ChEBI" id="CHEBI:456215"/>
    </ligand>
</feature>
<dbReference type="NCBIfam" id="NF001380">
    <property type="entry name" value="PRK00279.1-2"/>
    <property type="match status" value="1"/>
</dbReference>
<evidence type="ECO:0000259" key="9">
    <source>
        <dbReference type="Pfam" id="PF05191"/>
    </source>
</evidence>
<dbReference type="PROSITE" id="PS00113">
    <property type="entry name" value="ADENYLATE_KINASE"/>
    <property type="match status" value="1"/>
</dbReference>
<dbReference type="GeneID" id="41396714"/>
<dbReference type="Gene3D" id="3.40.50.300">
    <property type="entry name" value="P-loop containing nucleotide triphosphate hydrolases"/>
    <property type="match status" value="1"/>
</dbReference>
<feature type="binding site" evidence="6">
    <location>
        <position position="153"/>
    </location>
    <ligand>
        <name>Zn(2+)</name>
        <dbReference type="ChEBI" id="CHEBI:29105"/>
        <note>structural</note>
    </ligand>
</feature>
<keyword evidence="3 6" id="KW-0547">Nucleotide-binding</keyword>
<feature type="binding site" evidence="6">
    <location>
        <begin position="10"/>
        <end position="15"/>
    </location>
    <ligand>
        <name>ATP</name>
        <dbReference type="ChEBI" id="CHEBI:30616"/>
    </ligand>
</feature>
<dbReference type="Pfam" id="PF05191">
    <property type="entry name" value="ADK_lid"/>
    <property type="match status" value="1"/>
</dbReference>
<evidence type="ECO:0000256" key="4">
    <source>
        <dbReference type="ARBA" id="ARBA00022777"/>
    </source>
</evidence>
<dbReference type="InterPro" id="IPR007862">
    <property type="entry name" value="Adenylate_kinase_lid-dom"/>
</dbReference>
<evidence type="ECO:0000256" key="3">
    <source>
        <dbReference type="ARBA" id="ARBA00022741"/>
    </source>
</evidence>
<dbReference type="PANTHER" id="PTHR23359">
    <property type="entry name" value="NUCLEOTIDE KINASE"/>
    <property type="match status" value="1"/>
</dbReference>
<dbReference type="InterPro" id="IPR000850">
    <property type="entry name" value="Adenylat/UMP-CMP_kin"/>
</dbReference>
<keyword evidence="6" id="KW-0963">Cytoplasm</keyword>
<dbReference type="EMBL" id="OW659496">
    <property type="protein sequence ID" value="CAH2763083.1"/>
    <property type="molecule type" value="Genomic_DNA"/>
</dbReference>
<feature type="binding site" evidence="6">
    <location>
        <begin position="57"/>
        <end position="59"/>
    </location>
    <ligand>
        <name>AMP</name>
        <dbReference type="ChEBI" id="CHEBI:456215"/>
    </ligand>
</feature>
<dbReference type="CDD" id="cd01428">
    <property type="entry name" value="ADK"/>
    <property type="match status" value="1"/>
</dbReference>
<dbReference type="HAMAP" id="MF_00235">
    <property type="entry name" value="Adenylate_kinase_Adk"/>
    <property type="match status" value="1"/>
</dbReference>
<feature type="binding site" evidence="6">
    <location>
        <position position="150"/>
    </location>
    <ligand>
        <name>Zn(2+)</name>
        <dbReference type="ChEBI" id="CHEBI:29105"/>
        <note>structural</note>
    </ligand>
</feature>
<feature type="binding site" evidence="6">
    <location>
        <position position="171"/>
    </location>
    <ligand>
        <name>AMP</name>
        <dbReference type="ChEBI" id="CHEBI:456215"/>
    </ligand>
</feature>
<dbReference type="PRINTS" id="PR00094">
    <property type="entry name" value="ADENYLTKNASE"/>
</dbReference>
<keyword evidence="6" id="KW-0862">Zinc</keyword>
<evidence type="ECO:0000256" key="7">
    <source>
        <dbReference type="RuleBase" id="RU003330"/>
    </source>
</evidence>
<keyword evidence="2 6" id="KW-0545">Nucleotide biosynthesis</keyword>
<dbReference type="GO" id="GO:0044209">
    <property type="term" value="P:AMP salvage"/>
    <property type="evidence" value="ECO:0007669"/>
    <property type="project" value="UniProtKB-UniRule"/>
</dbReference>
<feature type="binding site" evidence="6">
    <location>
        <position position="133"/>
    </location>
    <ligand>
        <name>Zn(2+)</name>
        <dbReference type="ChEBI" id="CHEBI:29105"/>
        <note>structural</note>
    </ligand>
</feature>
<comment type="function">
    <text evidence="6">Catalyzes the reversible transfer of the terminal phosphate group between ATP and AMP. Plays an important role in cellular energy homeostasis and in adenine nucleotide metabolism.</text>
</comment>
<proteinExistence type="inferred from homology"/>
<comment type="subcellular location">
    <subcellularLocation>
        <location evidence="6 8">Cytoplasm</location>
    </subcellularLocation>
</comment>
<sequence length="216" mass="24362">MNLLIMGPAGSGKGTMSAHIVELFNVAHISTGDMFREAISNATPVGIEAKSYIDQGKLVPDEVTDRMVKERISKDDCLNGYLLDGYPRNLHQAEALEVMSNDINRPIDLVINLEVEYEELVNRITGRRLCKDCGAIYHIDNNPPKVESKCDICGGELYQRSDDNEEKLQVRFEEYINQTKPVIDYYREKGLVRDVNASQPAENVMNEIKNILEAVK</sequence>
<feature type="region of interest" description="NMP" evidence="6">
    <location>
        <begin position="30"/>
        <end position="59"/>
    </location>
</feature>
<feature type="binding site" evidence="6">
    <location>
        <position position="36"/>
    </location>
    <ligand>
        <name>AMP</name>
        <dbReference type="ChEBI" id="CHEBI:456215"/>
    </ligand>
</feature>
<feature type="domain" description="Adenylate kinase active site lid" evidence="9">
    <location>
        <begin position="127"/>
        <end position="162"/>
    </location>
</feature>
<dbReference type="SUPFAM" id="SSF52540">
    <property type="entry name" value="P-loop containing nucleoside triphosphate hydrolases"/>
    <property type="match status" value="1"/>
</dbReference>
<gene>
    <name evidence="6 11" type="primary">adk</name>
    <name evidence="11" type="ORF">ERYAMS2_01560</name>
    <name evidence="10" type="ORF">ERYAMS_01267</name>
</gene>
<dbReference type="EC" id="2.7.4.3" evidence="6 8"/>
<dbReference type="NCBIfam" id="TIGR01351">
    <property type="entry name" value="adk"/>
    <property type="match status" value="1"/>
</dbReference>
<comment type="domain">
    <text evidence="6">Consists of three domains, a large central CORE domain and two small peripheral domains, NMPbind and LID, which undergo movements during catalysis. The LID domain closes over the site of phosphoryl transfer upon ATP binding. Assembling and dissambling the active center during each catalytic cycle provides an effective means to prevent ATP hydrolysis. Some bacteria have evolved a zinc-coordinating structure that stabilizes the LID domain.</text>
</comment>
<feature type="binding site" evidence="6">
    <location>
        <position position="160"/>
    </location>
    <ligand>
        <name>AMP</name>
        <dbReference type="ChEBI" id="CHEBI:456215"/>
    </ligand>
</feature>
<comment type="subunit">
    <text evidence="6 8">Monomer.</text>
</comment>
<dbReference type="EMBL" id="OW659477">
    <property type="protein sequence ID" value="CAH2763117.1"/>
    <property type="molecule type" value="Genomic_DNA"/>
</dbReference>
<evidence type="ECO:0000256" key="1">
    <source>
        <dbReference type="ARBA" id="ARBA00022679"/>
    </source>
</evidence>
<organism evidence="11 13">
    <name type="scientific">Erysipelothrix amsterdamensis</name>
    <dbReference type="NCBI Taxonomy" id="2929157"/>
    <lineage>
        <taxon>Bacteria</taxon>
        <taxon>Bacillati</taxon>
        <taxon>Bacillota</taxon>
        <taxon>Erysipelotrichia</taxon>
        <taxon>Erysipelotrichales</taxon>
        <taxon>Erysipelotrichaceae</taxon>
        <taxon>Erysipelothrix</taxon>
    </lineage>
</organism>
<feature type="binding site" evidence="6">
    <location>
        <position position="199"/>
    </location>
    <ligand>
        <name>ATP</name>
        <dbReference type="ChEBI" id="CHEBI:30616"/>
    </ligand>
</feature>
<dbReference type="Proteomes" id="UP001154095">
    <property type="component" value="Chromosome"/>
</dbReference>
<comment type="similarity">
    <text evidence="6 7">Belongs to the adenylate kinase family.</text>
</comment>
<dbReference type="NCBIfam" id="NF001381">
    <property type="entry name" value="PRK00279.1-3"/>
    <property type="match status" value="1"/>
</dbReference>
<evidence type="ECO:0000313" key="13">
    <source>
        <dbReference type="Proteomes" id="UP001154111"/>
    </source>
</evidence>
<protein>
    <recommendedName>
        <fullName evidence="6 8">Adenylate kinase</fullName>
        <shortName evidence="6">AK</shortName>
        <ecNumber evidence="6 8">2.7.4.3</ecNumber>
    </recommendedName>
    <alternativeName>
        <fullName evidence="6">ATP-AMP transphosphorylase</fullName>
    </alternativeName>
    <alternativeName>
        <fullName evidence="6">ATP:AMP phosphotransferase</fullName>
    </alternativeName>
    <alternativeName>
        <fullName evidence="6">Adenylate monophosphate kinase</fullName>
    </alternativeName>
</protein>
<evidence type="ECO:0000256" key="8">
    <source>
        <dbReference type="RuleBase" id="RU003331"/>
    </source>
</evidence>
<evidence type="ECO:0000256" key="6">
    <source>
        <dbReference type="HAMAP-Rule" id="MF_00235"/>
    </source>
</evidence>
<feature type="binding site" evidence="6">
    <location>
        <position position="130"/>
    </location>
    <ligand>
        <name>Zn(2+)</name>
        <dbReference type="ChEBI" id="CHEBI:29105"/>
        <note>structural</note>
    </ligand>
</feature>
<keyword evidence="12" id="KW-1185">Reference proteome</keyword>
<keyword evidence="1 6" id="KW-0808">Transferase</keyword>
<feature type="binding site" evidence="6">
    <location>
        <position position="127"/>
    </location>
    <ligand>
        <name>ATP</name>
        <dbReference type="ChEBI" id="CHEBI:30616"/>
    </ligand>
</feature>
<accession>A0AAU9VHK8</accession>